<dbReference type="InterPro" id="IPR001139">
    <property type="entry name" value="Glyco_hydro_30"/>
</dbReference>
<reference evidence="8" key="1">
    <citation type="submission" date="2016-12" db="EMBL/GenBank/DDBJ databases">
        <title>Whole genome sequencing of Sphingomonas koreensis.</title>
        <authorList>
            <person name="Conlan S."/>
            <person name="Thomas P.J."/>
            <person name="Mullikin J."/>
            <person name="Palmore T.N."/>
            <person name="Frank K.M."/>
            <person name="Segre J.A."/>
        </authorList>
    </citation>
    <scope>NUCLEOTIDE SEQUENCE</scope>
    <source>
        <strain evidence="8">ABOJV</strain>
    </source>
</reference>
<feature type="chain" id="PRO_5041797933" evidence="5">
    <location>
        <begin position="19"/>
        <end position="470"/>
    </location>
</feature>
<dbReference type="InterPro" id="IPR017853">
    <property type="entry name" value="GH"/>
</dbReference>
<reference evidence="10" key="2">
    <citation type="submission" date="2016-12" db="EMBL/GenBank/DDBJ databases">
        <title>Whole genome sequencing of Sphingomonas sp. ABOJV.</title>
        <authorList>
            <person name="Conlan S."/>
            <person name="Thomas P.J."/>
            <person name="Mullikin J."/>
            <person name="Palmore T.N."/>
            <person name="Frank K.M."/>
            <person name="Segre J.A."/>
        </authorList>
    </citation>
    <scope>NUCLEOTIDE SEQUENCE [LARGE SCALE GENOMIC DNA]</scope>
    <source>
        <strain evidence="10">ABOJV</strain>
    </source>
</reference>
<dbReference type="PROSITE" id="PS51257">
    <property type="entry name" value="PROKAR_LIPOPROTEIN"/>
    <property type="match status" value="1"/>
</dbReference>
<feature type="signal peptide" evidence="5">
    <location>
        <begin position="1"/>
        <end position="18"/>
    </location>
</feature>
<feature type="domain" description="Glycosyl hydrolase family 30 beta sandwich" evidence="7">
    <location>
        <begin position="404"/>
        <end position="464"/>
    </location>
</feature>
<dbReference type="EMBL" id="CP018820">
    <property type="protein sequence ID" value="APR53935.1"/>
    <property type="molecule type" value="Genomic_DNA"/>
</dbReference>
<evidence type="ECO:0000313" key="10">
    <source>
        <dbReference type="Proteomes" id="UP000185161"/>
    </source>
</evidence>
<dbReference type="PANTHER" id="PTHR11069">
    <property type="entry name" value="GLUCOSYLCERAMIDASE"/>
    <property type="match status" value="1"/>
</dbReference>
<reference evidence="9 11" key="3">
    <citation type="submission" date="2018-07" db="EMBL/GenBank/DDBJ databases">
        <title>Genomic and Epidemiologic Investigation of an Indolent Hospital Outbreak.</title>
        <authorList>
            <person name="Johnson R.C."/>
            <person name="Deming C."/>
            <person name="Conlan S."/>
            <person name="Zellmer C.J."/>
            <person name="Michelin A.V."/>
            <person name="Lee-Lin S."/>
            <person name="Thomas P.J."/>
            <person name="Park M."/>
            <person name="Weingarten R.A."/>
            <person name="Less J."/>
            <person name="Dekker J.P."/>
            <person name="Frank K.M."/>
            <person name="Musser K.A."/>
            <person name="Mcquiston J.R."/>
            <person name="Henderson D.K."/>
            <person name="Lau A.F."/>
            <person name="Palmore T.N."/>
            <person name="Segre J.A."/>
        </authorList>
    </citation>
    <scope>NUCLEOTIDE SEQUENCE [LARGE SCALE GENOMIC DNA]</scope>
    <source>
        <strain evidence="9 11">SK-NIH.Env10_0317</strain>
    </source>
</reference>
<keyword evidence="4" id="KW-0326">Glycosidase</keyword>
<dbReference type="Gene3D" id="2.60.40.1180">
    <property type="entry name" value="Golgi alpha-mannosidase II"/>
    <property type="match status" value="1"/>
</dbReference>
<evidence type="ECO:0000313" key="11">
    <source>
        <dbReference type="Proteomes" id="UP000286681"/>
    </source>
</evidence>
<proteinExistence type="inferred from homology"/>
<protein>
    <submittedName>
        <fullName evidence="8">Glycosyl hydrolase</fullName>
    </submittedName>
</protein>
<dbReference type="GO" id="GO:0006680">
    <property type="term" value="P:glucosylceramide catabolic process"/>
    <property type="evidence" value="ECO:0007669"/>
    <property type="project" value="TreeGrafter"/>
</dbReference>
<evidence type="ECO:0000256" key="4">
    <source>
        <dbReference type="RuleBase" id="RU361188"/>
    </source>
</evidence>
<organism evidence="8 10">
    <name type="scientific">Sphingomonas koreensis</name>
    <dbReference type="NCBI Taxonomy" id="93064"/>
    <lineage>
        <taxon>Bacteria</taxon>
        <taxon>Pseudomonadati</taxon>
        <taxon>Pseudomonadota</taxon>
        <taxon>Alphaproteobacteria</taxon>
        <taxon>Sphingomonadales</taxon>
        <taxon>Sphingomonadaceae</taxon>
        <taxon>Sphingomonas</taxon>
    </lineage>
</organism>
<dbReference type="RefSeq" id="WP_075152451.1">
    <property type="nucleotide sequence ID" value="NZ_CP018820.1"/>
</dbReference>
<dbReference type="EMBL" id="QQWO01000017">
    <property type="protein sequence ID" value="RSV00327.1"/>
    <property type="molecule type" value="Genomic_DNA"/>
</dbReference>
<dbReference type="GeneID" id="44134319"/>
<evidence type="ECO:0000259" key="7">
    <source>
        <dbReference type="Pfam" id="PF17189"/>
    </source>
</evidence>
<dbReference type="Proteomes" id="UP000185161">
    <property type="component" value="Chromosome"/>
</dbReference>
<evidence type="ECO:0000259" key="6">
    <source>
        <dbReference type="Pfam" id="PF02055"/>
    </source>
</evidence>
<name>A0A1L6JDG4_9SPHN</name>
<dbReference type="GO" id="GO:0004348">
    <property type="term" value="F:glucosylceramidase activity"/>
    <property type="evidence" value="ECO:0007669"/>
    <property type="project" value="InterPro"/>
</dbReference>
<dbReference type="InterPro" id="IPR033452">
    <property type="entry name" value="GH30_C"/>
</dbReference>
<dbReference type="Proteomes" id="UP000286681">
    <property type="component" value="Unassembled WGS sequence"/>
</dbReference>
<dbReference type="KEGG" id="skr:BRX40_17320"/>
<dbReference type="InterPro" id="IPR033453">
    <property type="entry name" value="Glyco_hydro_30_TIM-barrel"/>
</dbReference>
<feature type="domain" description="Glycosyl hydrolase family 30 TIM-barrel" evidence="6">
    <location>
        <begin position="67"/>
        <end position="401"/>
    </location>
</feature>
<dbReference type="GO" id="GO:0016020">
    <property type="term" value="C:membrane"/>
    <property type="evidence" value="ECO:0007669"/>
    <property type="project" value="GOC"/>
</dbReference>
<keyword evidence="3 4" id="KW-0378">Hydrolase</keyword>
<evidence type="ECO:0000256" key="1">
    <source>
        <dbReference type="ARBA" id="ARBA00005382"/>
    </source>
</evidence>
<evidence type="ECO:0000313" key="8">
    <source>
        <dbReference type="EMBL" id="APR53935.1"/>
    </source>
</evidence>
<dbReference type="PANTHER" id="PTHR11069:SF23">
    <property type="entry name" value="LYSOSOMAL ACID GLUCOSYLCERAMIDASE"/>
    <property type="match status" value="1"/>
</dbReference>
<dbReference type="InterPro" id="IPR013780">
    <property type="entry name" value="Glyco_hydro_b"/>
</dbReference>
<dbReference type="STRING" id="93064.BRX40_17320"/>
<accession>A0A1L6JDG4</accession>
<dbReference type="Pfam" id="PF17189">
    <property type="entry name" value="Glyco_hydro_30C"/>
    <property type="match status" value="1"/>
</dbReference>
<gene>
    <name evidence="8" type="ORF">BRX40_17320</name>
    <name evidence="9" type="ORF">CA257_17430</name>
</gene>
<keyword evidence="2 5" id="KW-0732">Signal</keyword>
<sequence>MRIIAGFSMLALAGCAAAATPGTDSVEAWLTLPDQSALLAQQSPIPFGGEGGTIVIAVDPAQRFQKIVGFGASITDASAWLIEKKMTPAQRDALLKDLFGPAPGINLSFTRLTVGASDFSRTHYSYDDRPKGQTDPQLRHFSIAPAREVVLPAVRAARRINPKIALMISPWSAPGWMKSTDSLIKGTLKPEAYAPFAAYLRRTAQEFAREAGPVDYLSIQNEPDFEPEDYPGMRLSPAQRAEVIGRHVGPEFARAGLNTKILDWDHNWDKPEQPLGVLADPVAAKYVSGVAWHCYGGDVAAQSKVREAHPDKDAFFTECSGGEWSKAWPDSWAWTVRTLVIGSVRHWARGVLMWNLALDENYGPRLGGCGNCRGVVRIDSKTGQVTRNPEYYALGHASRFVEQGAWRIASASTPGGIETVAFLNPGGTRVLLAFNAGAAGQAFAVEADGRRFAYTLAAGAAVTFRWRAPR</sequence>
<evidence type="ECO:0000256" key="3">
    <source>
        <dbReference type="ARBA" id="ARBA00022801"/>
    </source>
</evidence>
<evidence type="ECO:0000256" key="2">
    <source>
        <dbReference type="ARBA" id="ARBA00022729"/>
    </source>
</evidence>
<dbReference type="Gene3D" id="3.20.20.80">
    <property type="entry name" value="Glycosidases"/>
    <property type="match status" value="1"/>
</dbReference>
<dbReference type="OrthoDB" id="9806701at2"/>
<keyword evidence="10" id="KW-1185">Reference proteome</keyword>
<dbReference type="Pfam" id="PF02055">
    <property type="entry name" value="Glyco_hydro_30"/>
    <property type="match status" value="1"/>
</dbReference>
<dbReference type="AlphaFoldDB" id="A0A1L6JDG4"/>
<dbReference type="SUPFAM" id="SSF51445">
    <property type="entry name" value="(Trans)glycosidases"/>
    <property type="match status" value="1"/>
</dbReference>
<evidence type="ECO:0000256" key="5">
    <source>
        <dbReference type="SAM" id="SignalP"/>
    </source>
</evidence>
<evidence type="ECO:0000313" key="9">
    <source>
        <dbReference type="EMBL" id="RSV00327.1"/>
    </source>
</evidence>
<comment type="similarity">
    <text evidence="1 4">Belongs to the glycosyl hydrolase 30 family.</text>
</comment>